<feature type="region of interest" description="Disordered" evidence="1">
    <location>
        <begin position="147"/>
        <end position="182"/>
    </location>
</feature>
<sequence length="458" mass="51458">MRRYHFILLCTFLLMLAVNHTSAQSKVAEVKQSSLTGLALPGGSKQDKRFLSITAAKSVLEMVSKKAGTTIKTTEVLSLLPVAANNFNMQLLKNNLQQSGWNVTDVAGEPQYLWLQQNGKHVLLYLSNDKQQTNLYFGEVSNAPVTMQPTYGNTQQPTQTEQQQQPIQQEQTTQPANTGYHFTSTNFDDGWTSVEQSDWVEVSKPGIKILIHYPNQAVDAYNTDKSQSDNNAWNTLVAQRYSNISNLFDRGIQDYQSITFFTADAINAQGKLVHVVLYKKKYDTGVGRYMEIVTDDKQTFEREFGNNYINRSDWSYMDQIKSWDKLANMQWRNKFAIAPTDLLGKWGANNYASLTYYYVSSGGYAGATATSTSDEFTFLSGNSYQSDHAGASGVVGNQQFSRQAYKGNSTVTDWTISLTNRFQNQSETYNSYFEAVKGGRLLIITDRLGTTLTLAKTH</sequence>
<organism evidence="3 4">
    <name type="scientific">Lacibacter luteus</name>
    <dbReference type="NCBI Taxonomy" id="2508719"/>
    <lineage>
        <taxon>Bacteria</taxon>
        <taxon>Pseudomonadati</taxon>
        <taxon>Bacteroidota</taxon>
        <taxon>Chitinophagia</taxon>
        <taxon>Chitinophagales</taxon>
        <taxon>Chitinophagaceae</taxon>
        <taxon>Lacibacter</taxon>
    </lineage>
</organism>
<dbReference type="RefSeq" id="WP_129129483.1">
    <property type="nucleotide sequence ID" value="NZ_SDHW01000001.1"/>
</dbReference>
<evidence type="ECO:0000313" key="3">
    <source>
        <dbReference type="EMBL" id="RXK62112.1"/>
    </source>
</evidence>
<accession>A0A4V1M7Z9</accession>
<evidence type="ECO:0000256" key="1">
    <source>
        <dbReference type="SAM" id="MobiDB-lite"/>
    </source>
</evidence>
<dbReference type="AlphaFoldDB" id="A0A4V1M7Z9"/>
<name>A0A4V1M7Z9_9BACT</name>
<feature type="signal peptide" evidence="2">
    <location>
        <begin position="1"/>
        <end position="23"/>
    </location>
</feature>
<feature type="compositionally biased region" description="Low complexity" evidence="1">
    <location>
        <begin position="154"/>
        <end position="175"/>
    </location>
</feature>
<reference evidence="3 4" key="1">
    <citation type="submission" date="2019-01" db="EMBL/GenBank/DDBJ databases">
        <title>Lacibacter sp. strain TTM-7.</title>
        <authorList>
            <person name="Chen W.-M."/>
        </authorList>
    </citation>
    <scope>NUCLEOTIDE SEQUENCE [LARGE SCALE GENOMIC DNA]</scope>
    <source>
        <strain evidence="3 4">TTM-7</strain>
    </source>
</reference>
<keyword evidence="2" id="KW-0732">Signal</keyword>
<evidence type="ECO:0000256" key="2">
    <source>
        <dbReference type="SAM" id="SignalP"/>
    </source>
</evidence>
<feature type="chain" id="PRO_5020821042" evidence="2">
    <location>
        <begin position="24"/>
        <end position="458"/>
    </location>
</feature>
<dbReference type="EMBL" id="SDHW01000001">
    <property type="protein sequence ID" value="RXK62112.1"/>
    <property type="molecule type" value="Genomic_DNA"/>
</dbReference>
<protein>
    <submittedName>
        <fullName evidence="3">Uncharacterized protein</fullName>
    </submittedName>
</protein>
<comment type="caution">
    <text evidence="3">The sequence shown here is derived from an EMBL/GenBank/DDBJ whole genome shotgun (WGS) entry which is preliminary data.</text>
</comment>
<keyword evidence="4" id="KW-1185">Reference proteome</keyword>
<dbReference type="OrthoDB" id="832921at2"/>
<evidence type="ECO:0000313" key="4">
    <source>
        <dbReference type="Proteomes" id="UP000290204"/>
    </source>
</evidence>
<proteinExistence type="predicted"/>
<gene>
    <name evidence="3" type="ORF">ESA94_03610</name>
</gene>
<dbReference type="Proteomes" id="UP000290204">
    <property type="component" value="Unassembled WGS sequence"/>
</dbReference>